<proteinExistence type="predicted"/>
<name>X1I703_9ZZZZ</name>
<protein>
    <submittedName>
        <fullName evidence="1">Uncharacterized protein</fullName>
    </submittedName>
</protein>
<dbReference type="EMBL" id="BARU01034096">
    <property type="protein sequence ID" value="GAH61899.1"/>
    <property type="molecule type" value="Genomic_DNA"/>
</dbReference>
<reference evidence="1" key="1">
    <citation type="journal article" date="2014" name="Front. Microbiol.">
        <title>High frequency of phylogenetically diverse reductive dehalogenase-homologous genes in deep subseafloor sedimentary metagenomes.</title>
        <authorList>
            <person name="Kawai M."/>
            <person name="Futagami T."/>
            <person name="Toyoda A."/>
            <person name="Takaki Y."/>
            <person name="Nishi S."/>
            <person name="Hori S."/>
            <person name="Arai W."/>
            <person name="Tsubouchi T."/>
            <person name="Morono Y."/>
            <person name="Uchiyama I."/>
            <person name="Ito T."/>
            <person name="Fujiyama A."/>
            <person name="Inagaki F."/>
            <person name="Takami H."/>
        </authorList>
    </citation>
    <scope>NUCLEOTIDE SEQUENCE</scope>
    <source>
        <strain evidence="1">Expedition CK06-06</strain>
    </source>
</reference>
<comment type="caution">
    <text evidence="1">The sequence shown here is derived from an EMBL/GenBank/DDBJ whole genome shotgun (WGS) entry which is preliminary data.</text>
</comment>
<gene>
    <name evidence="1" type="ORF">S03H2_53561</name>
</gene>
<dbReference type="AlphaFoldDB" id="X1I703"/>
<sequence>MIEVLNKNNKRIGFIEGKKCFNKRHKLIGYLEENEVKDKNGFVFLKLDKHNAIYMGNDQVGFIYNSEIYFKEQPVFEVLKGKREIYTSDRKKVLRLIGNNEKVDDIEFFAIATLFLSSNWMNITLGYQ</sequence>
<organism evidence="1">
    <name type="scientific">marine sediment metagenome</name>
    <dbReference type="NCBI Taxonomy" id="412755"/>
    <lineage>
        <taxon>unclassified sequences</taxon>
        <taxon>metagenomes</taxon>
        <taxon>ecological metagenomes</taxon>
    </lineage>
</organism>
<accession>X1I703</accession>
<evidence type="ECO:0000313" key="1">
    <source>
        <dbReference type="EMBL" id="GAH61899.1"/>
    </source>
</evidence>